<evidence type="ECO:0000313" key="2">
    <source>
        <dbReference type="Proteomes" id="UP000824120"/>
    </source>
</evidence>
<gene>
    <name evidence="1" type="ORF">H5410_027286</name>
</gene>
<protein>
    <submittedName>
        <fullName evidence="1">Uncharacterized protein</fullName>
    </submittedName>
</protein>
<sequence>MIPASDINVEGKWLPEVVFCDKAEGKWEMVLESQQCESQSEMVPASEFVTKGNGSDKC</sequence>
<dbReference type="Proteomes" id="UP000824120">
    <property type="component" value="Chromosome 5"/>
</dbReference>
<name>A0A9J5YZG5_SOLCO</name>
<organism evidence="1 2">
    <name type="scientific">Solanum commersonii</name>
    <name type="common">Commerson's wild potato</name>
    <name type="synonym">Commerson's nightshade</name>
    <dbReference type="NCBI Taxonomy" id="4109"/>
    <lineage>
        <taxon>Eukaryota</taxon>
        <taxon>Viridiplantae</taxon>
        <taxon>Streptophyta</taxon>
        <taxon>Embryophyta</taxon>
        <taxon>Tracheophyta</taxon>
        <taxon>Spermatophyta</taxon>
        <taxon>Magnoliopsida</taxon>
        <taxon>eudicotyledons</taxon>
        <taxon>Gunneridae</taxon>
        <taxon>Pentapetalae</taxon>
        <taxon>asterids</taxon>
        <taxon>lamiids</taxon>
        <taxon>Solanales</taxon>
        <taxon>Solanaceae</taxon>
        <taxon>Solanoideae</taxon>
        <taxon>Solaneae</taxon>
        <taxon>Solanum</taxon>
    </lineage>
</organism>
<dbReference type="EMBL" id="JACXVP010000005">
    <property type="protein sequence ID" value="KAG5605794.1"/>
    <property type="molecule type" value="Genomic_DNA"/>
</dbReference>
<keyword evidence="2" id="KW-1185">Reference proteome</keyword>
<accession>A0A9J5YZG5</accession>
<proteinExistence type="predicted"/>
<evidence type="ECO:0000313" key="1">
    <source>
        <dbReference type="EMBL" id="KAG5605794.1"/>
    </source>
</evidence>
<comment type="caution">
    <text evidence="1">The sequence shown here is derived from an EMBL/GenBank/DDBJ whole genome shotgun (WGS) entry which is preliminary data.</text>
</comment>
<dbReference type="AlphaFoldDB" id="A0A9J5YZG5"/>
<reference evidence="1 2" key="1">
    <citation type="submission" date="2020-09" db="EMBL/GenBank/DDBJ databases">
        <title>De no assembly of potato wild relative species, Solanum commersonii.</title>
        <authorList>
            <person name="Cho K."/>
        </authorList>
    </citation>
    <scope>NUCLEOTIDE SEQUENCE [LARGE SCALE GENOMIC DNA]</scope>
    <source>
        <strain evidence="1">LZ3.2</strain>
        <tissue evidence="1">Leaf</tissue>
    </source>
</reference>